<dbReference type="Pfam" id="PF13377">
    <property type="entry name" value="Peripla_BP_3"/>
    <property type="match status" value="1"/>
</dbReference>
<proteinExistence type="predicted"/>
<keyword evidence="2" id="KW-0238">DNA-binding</keyword>
<evidence type="ECO:0000313" key="6">
    <source>
        <dbReference type="Proteomes" id="UP000187172"/>
    </source>
</evidence>
<dbReference type="GO" id="GO:0000976">
    <property type="term" value="F:transcription cis-regulatory region binding"/>
    <property type="evidence" value="ECO:0007669"/>
    <property type="project" value="TreeGrafter"/>
</dbReference>
<accession>A0A1R1F3W2</accession>
<dbReference type="SMART" id="SM00354">
    <property type="entry name" value="HTH_LACI"/>
    <property type="match status" value="1"/>
</dbReference>
<dbReference type="PANTHER" id="PTHR30146:SF109">
    <property type="entry name" value="HTH-TYPE TRANSCRIPTIONAL REGULATOR GALS"/>
    <property type="match status" value="1"/>
</dbReference>
<dbReference type="Gene3D" id="1.10.260.40">
    <property type="entry name" value="lambda repressor-like DNA-binding domains"/>
    <property type="match status" value="1"/>
</dbReference>
<evidence type="ECO:0000313" key="5">
    <source>
        <dbReference type="EMBL" id="OMF58783.1"/>
    </source>
</evidence>
<dbReference type="STRING" id="297318.BK138_09860"/>
<comment type="caution">
    <text evidence="5">The sequence shown here is derived from an EMBL/GenBank/DDBJ whole genome shotgun (WGS) entry which is preliminary data.</text>
</comment>
<keyword evidence="1" id="KW-0805">Transcription regulation</keyword>
<keyword evidence="3" id="KW-0804">Transcription</keyword>
<dbReference type="SUPFAM" id="SSF53822">
    <property type="entry name" value="Periplasmic binding protein-like I"/>
    <property type="match status" value="1"/>
</dbReference>
<dbReference type="AlphaFoldDB" id="A0A1R1F3W2"/>
<evidence type="ECO:0000256" key="2">
    <source>
        <dbReference type="ARBA" id="ARBA00023125"/>
    </source>
</evidence>
<dbReference type="InterPro" id="IPR046335">
    <property type="entry name" value="LacI/GalR-like_sensor"/>
</dbReference>
<protein>
    <recommendedName>
        <fullName evidence="4">HTH lacI-type domain-containing protein</fullName>
    </recommendedName>
</protein>
<dbReference type="CDD" id="cd06284">
    <property type="entry name" value="PBP1_LacI-like"/>
    <property type="match status" value="1"/>
</dbReference>
<dbReference type="PANTHER" id="PTHR30146">
    <property type="entry name" value="LACI-RELATED TRANSCRIPTIONAL REPRESSOR"/>
    <property type="match status" value="1"/>
</dbReference>
<evidence type="ECO:0000256" key="1">
    <source>
        <dbReference type="ARBA" id="ARBA00023015"/>
    </source>
</evidence>
<dbReference type="CDD" id="cd01392">
    <property type="entry name" value="HTH_LacI"/>
    <property type="match status" value="1"/>
</dbReference>
<dbReference type="GO" id="GO:0003700">
    <property type="term" value="F:DNA-binding transcription factor activity"/>
    <property type="evidence" value="ECO:0007669"/>
    <property type="project" value="TreeGrafter"/>
</dbReference>
<dbReference type="RefSeq" id="WP_076168876.1">
    <property type="nucleotide sequence ID" value="NZ_MRTP01000001.1"/>
</dbReference>
<evidence type="ECO:0000259" key="4">
    <source>
        <dbReference type="PROSITE" id="PS50932"/>
    </source>
</evidence>
<dbReference type="Pfam" id="PF00356">
    <property type="entry name" value="LacI"/>
    <property type="match status" value="1"/>
</dbReference>
<dbReference type="InterPro" id="IPR010982">
    <property type="entry name" value="Lambda_DNA-bd_dom_sf"/>
</dbReference>
<sequence>MRPIQFVAKTAGVSVATVSRVLNNSPLVKESTRKKVMETIKALEYEPNSLGRELRRAETRRIMVLTPSLVFPIMADVYKGIQDVAQKNGYQVLVCASEDDHDKEEELLQMLKKKIVDGVIIVASTLSAEELDQLAKDYSIVQCSEYEQVQHAYSVSVDNEQAAFDAVSHLLSLGHRRIAMVKGGNAKSSSAAREQGYRRALESAGIEVRQEWIRESDYEYQNGYDLAVEWLQAAEHPTAIFCSSDATAIGCVNGAISLGKSVPDDVAVVGFDDTVESLMSRPPITTVRQPKYDLGRAAMEALLQSLRGEAGENKTILLPHAIVIRESTAKRSR</sequence>
<feature type="domain" description="HTH lacI-type" evidence="4">
    <location>
        <begin position="7"/>
        <end position="56"/>
    </location>
</feature>
<dbReference type="InterPro" id="IPR000843">
    <property type="entry name" value="HTH_LacI"/>
</dbReference>
<dbReference type="Gene3D" id="3.40.50.2300">
    <property type="match status" value="2"/>
</dbReference>
<reference evidence="5 6" key="1">
    <citation type="submission" date="2016-11" db="EMBL/GenBank/DDBJ databases">
        <title>Paenibacillus species isolates.</title>
        <authorList>
            <person name="Beno S.M."/>
        </authorList>
    </citation>
    <scope>NUCLEOTIDE SEQUENCE [LARGE SCALE GENOMIC DNA]</scope>
    <source>
        <strain evidence="5 6">FSL R5-0378</strain>
    </source>
</reference>
<organism evidence="5 6">
    <name type="scientific">Paenibacillus rhizosphaerae</name>
    <dbReference type="NCBI Taxonomy" id="297318"/>
    <lineage>
        <taxon>Bacteria</taxon>
        <taxon>Bacillati</taxon>
        <taxon>Bacillota</taxon>
        <taxon>Bacilli</taxon>
        <taxon>Bacillales</taxon>
        <taxon>Paenibacillaceae</taxon>
        <taxon>Paenibacillus</taxon>
    </lineage>
</organism>
<dbReference type="EMBL" id="MRTP01000001">
    <property type="protein sequence ID" value="OMF58783.1"/>
    <property type="molecule type" value="Genomic_DNA"/>
</dbReference>
<gene>
    <name evidence="5" type="ORF">BK138_09860</name>
</gene>
<keyword evidence="6" id="KW-1185">Reference proteome</keyword>
<name>A0A1R1F3W2_9BACL</name>
<dbReference type="SUPFAM" id="SSF47413">
    <property type="entry name" value="lambda repressor-like DNA-binding domains"/>
    <property type="match status" value="1"/>
</dbReference>
<dbReference type="PROSITE" id="PS50932">
    <property type="entry name" value="HTH_LACI_2"/>
    <property type="match status" value="1"/>
</dbReference>
<evidence type="ECO:0000256" key="3">
    <source>
        <dbReference type="ARBA" id="ARBA00023163"/>
    </source>
</evidence>
<dbReference type="InterPro" id="IPR028082">
    <property type="entry name" value="Peripla_BP_I"/>
</dbReference>
<dbReference type="Proteomes" id="UP000187172">
    <property type="component" value="Unassembled WGS sequence"/>
</dbReference>